<dbReference type="SUPFAM" id="SSF52833">
    <property type="entry name" value="Thioredoxin-like"/>
    <property type="match status" value="1"/>
</dbReference>
<feature type="domain" description="Glutaredoxin" evidence="3">
    <location>
        <begin position="3"/>
        <end position="67"/>
    </location>
</feature>
<dbReference type="InterPro" id="IPR014025">
    <property type="entry name" value="Glutaredoxin_subgr"/>
</dbReference>
<keyword evidence="1" id="KW-1015">Disulfide bond</keyword>
<evidence type="ECO:0000259" key="3">
    <source>
        <dbReference type="Pfam" id="PF00462"/>
    </source>
</evidence>
<dbReference type="InterPro" id="IPR011767">
    <property type="entry name" value="GLR_AS"/>
</dbReference>
<sequence>MKVEIYGKENCPHCKNAVQLCEMRGLEYYYYDVSDQETGMELITELTNRIGTRPKSVPQIFIDNQHVGGYTQFHCALDAARNM</sequence>
<dbReference type="GO" id="GO:0034599">
    <property type="term" value="P:cellular response to oxidative stress"/>
    <property type="evidence" value="ECO:0007669"/>
    <property type="project" value="TreeGrafter"/>
</dbReference>
<name>A0A4Y5JVE3_9CAUD</name>
<keyword evidence="2" id="KW-0676">Redox-active center</keyword>
<evidence type="ECO:0000313" key="5">
    <source>
        <dbReference type="Proteomes" id="UP000316733"/>
    </source>
</evidence>
<dbReference type="PROSITE" id="PS51354">
    <property type="entry name" value="GLUTAREDOXIN_2"/>
    <property type="match status" value="1"/>
</dbReference>
<evidence type="ECO:0000256" key="1">
    <source>
        <dbReference type="ARBA" id="ARBA00023157"/>
    </source>
</evidence>
<dbReference type="Gene3D" id="3.40.30.10">
    <property type="entry name" value="Glutaredoxin"/>
    <property type="match status" value="1"/>
</dbReference>
<evidence type="ECO:0000256" key="2">
    <source>
        <dbReference type="ARBA" id="ARBA00023284"/>
    </source>
</evidence>
<dbReference type="EMBL" id="MK797984">
    <property type="protein sequence ID" value="QCG76062.1"/>
    <property type="molecule type" value="Genomic_DNA"/>
</dbReference>
<dbReference type="PRINTS" id="PR00160">
    <property type="entry name" value="GLUTAREDOXIN"/>
</dbReference>
<evidence type="ECO:0000313" key="4">
    <source>
        <dbReference type="EMBL" id="QCG76062.1"/>
    </source>
</evidence>
<keyword evidence="5" id="KW-1185">Reference proteome</keyword>
<dbReference type="GO" id="GO:0015038">
    <property type="term" value="F:glutathione disulfide oxidoreductase activity"/>
    <property type="evidence" value="ECO:0007669"/>
    <property type="project" value="TreeGrafter"/>
</dbReference>
<dbReference type="Proteomes" id="UP000316733">
    <property type="component" value="Segment"/>
</dbReference>
<accession>A0A4Y5JVE3</accession>
<reference evidence="5" key="1">
    <citation type="journal article" date="2020" name="bioRxiv">
        <title>Integrative omics analysis of Pseudomonas aeruginosa virus PA5oct highlights the molecular complexity of jumbo phages.</title>
        <authorList>
            <person name="Lood C."/>
            <person name="Danis-Wlodarczyk K."/>
            <person name="Blasdel B.G."/>
            <person name="Jang H.B."/>
            <person name="Vandenheuvel D."/>
            <person name="Briers Y."/>
            <person name="Noben J.-P."/>
            <person name="van Noort V."/>
            <person name="Drulis-Kawa Z."/>
            <person name="Lavigne R."/>
        </authorList>
    </citation>
    <scope>NUCLEOTIDE SEQUENCE [LARGE SCALE GENOMIC DNA]</scope>
</reference>
<proteinExistence type="predicted"/>
<dbReference type="Pfam" id="PF00462">
    <property type="entry name" value="Glutaredoxin"/>
    <property type="match status" value="1"/>
</dbReference>
<gene>
    <name evidence="4" type="ORF">EST35_0181</name>
</gene>
<dbReference type="PROSITE" id="PS00195">
    <property type="entry name" value="GLUTAREDOXIN_1"/>
    <property type="match status" value="1"/>
</dbReference>
<dbReference type="InterPro" id="IPR036249">
    <property type="entry name" value="Thioredoxin-like_sf"/>
</dbReference>
<organism evidence="4 5">
    <name type="scientific">Pseudomonas phage vB_PaeM_PA5oct</name>
    <dbReference type="NCBI Taxonomy" id="2163605"/>
    <lineage>
        <taxon>Viruses</taxon>
        <taxon>Duplodnaviria</taxon>
        <taxon>Heunggongvirae</taxon>
        <taxon>Uroviricota</taxon>
        <taxon>Caudoviricetes</taxon>
        <taxon>Arenbergviridae</taxon>
        <taxon>Wroclawvirus</taxon>
        <taxon>Wroclawvirus PA5oct</taxon>
    </lineage>
</organism>
<dbReference type="InterPro" id="IPR002109">
    <property type="entry name" value="Glutaredoxin"/>
</dbReference>
<dbReference type="PANTHER" id="PTHR45694">
    <property type="entry name" value="GLUTAREDOXIN 2"/>
    <property type="match status" value="1"/>
</dbReference>
<protein>
    <recommendedName>
        <fullName evidence="3">Glutaredoxin domain-containing protein</fullName>
    </recommendedName>
</protein>
<dbReference type="PANTHER" id="PTHR45694:SF28">
    <property type="entry name" value="GLUTAREDOXIN 1"/>
    <property type="match status" value="1"/>
</dbReference>